<dbReference type="EMBL" id="KN822056">
    <property type="protein sequence ID" value="KIM61006.1"/>
    <property type="molecule type" value="Genomic_DNA"/>
</dbReference>
<evidence type="ECO:0000313" key="2">
    <source>
        <dbReference type="Proteomes" id="UP000053989"/>
    </source>
</evidence>
<dbReference type="AlphaFoldDB" id="A0A0C3DYP9"/>
<organism evidence="1 2">
    <name type="scientific">Scleroderma citrinum Foug A</name>
    <dbReference type="NCBI Taxonomy" id="1036808"/>
    <lineage>
        <taxon>Eukaryota</taxon>
        <taxon>Fungi</taxon>
        <taxon>Dikarya</taxon>
        <taxon>Basidiomycota</taxon>
        <taxon>Agaricomycotina</taxon>
        <taxon>Agaricomycetes</taxon>
        <taxon>Agaricomycetidae</taxon>
        <taxon>Boletales</taxon>
        <taxon>Sclerodermatineae</taxon>
        <taxon>Sclerodermataceae</taxon>
        <taxon>Scleroderma</taxon>
    </lineage>
</organism>
<accession>A0A0C3DYP9</accession>
<keyword evidence="2" id="KW-1185">Reference proteome</keyword>
<protein>
    <submittedName>
        <fullName evidence="1">Uncharacterized protein</fullName>
    </submittedName>
</protein>
<sequence length="155" mass="17162">MVCIVARRLVSELNKSAPLRVGRSSRLDALMALPIDGMAIMSSHLDVALDKLAYLRIAALRTSFALDIAPLLGLREITSWKESNSQNWFGFSHGENRGSCSENEDRCTHCGERIPMSRVVKVVVGVVGSLMGSRIEAIVLLLTSWRWIMMTVTKC</sequence>
<name>A0A0C3DYP9_9AGAM</name>
<dbReference type="InParanoid" id="A0A0C3DYP9"/>
<reference evidence="1 2" key="1">
    <citation type="submission" date="2014-04" db="EMBL/GenBank/DDBJ databases">
        <authorList>
            <consortium name="DOE Joint Genome Institute"/>
            <person name="Kuo A."/>
            <person name="Kohler A."/>
            <person name="Nagy L.G."/>
            <person name="Floudas D."/>
            <person name="Copeland A."/>
            <person name="Barry K.W."/>
            <person name="Cichocki N."/>
            <person name="Veneault-Fourrey C."/>
            <person name="LaButti K."/>
            <person name="Lindquist E.A."/>
            <person name="Lipzen A."/>
            <person name="Lundell T."/>
            <person name="Morin E."/>
            <person name="Murat C."/>
            <person name="Sun H."/>
            <person name="Tunlid A."/>
            <person name="Henrissat B."/>
            <person name="Grigoriev I.V."/>
            <person name="Hibbett D.S."/>
            <person name="Martin F."/>
            <person name="Nordberg H.P."/>
            <person name="Cantor M.N."/>
            <person name="Hua S.X."/>
        </authorList>
    </citation>
    <scope>NUCLEOTIDE SEQUENCE [LARGE SCALE GENOMIC DNA]</scope>
    <source>
        <strain evidence="1 2">Foug A</strain>
    </source>
</reference>
<reference evidence="2" key="2">
    <citation type="submission" date="2015-01" db="EMBL/GenBank/DDBJ databases">
        <title>Evolutionary Origins and Diversification of the Mycorrhizal Mutualists.</title>
        <authorList>
            <consortium name="DOE Joint Genome Institute"/>
            <consortium name="Mycorrhizal Genomics Consortium"/>
            <person name="Kohler A."/>
            <person name="Kuo A."/>
            <person name="Nagy L.G."/>
            <person name="Floudas D."/>
            <person name="Copeland A."/>
            <person name="Barry K.W."/>
            <person name="Cichocki N."/>
            <person name="Veneault-Fourrey C."/>
            <person name="LaButti K."/>
            <person name="Lindquist E.A."/>
            <person name="Lipzen A."/>
            <person name="Lundell T."/>
            <person name="Morin E."/>
            <person name="Murat C."/>
            <person name="Riley R."/>
            <person name="Ohm R."/>
            <person name="Sun H."/>
            <person name="Tunlid A."/>
            <person name="Henrissat B."/>
            <person name="Grigoriev I.V."/>
            <person name="Hibbett D.S."/>
            <person name="Martin F."/>
        </authorList>
    </citation>
    <scope>NUCLEOTIDE SEQUENCE [LARGE SCALE GENOMIC DNA]</scope>
    <source>
        <strain evidence="2">Foug A</strain>
    </source>
</reference>
<evidence type="ECO:0000313" key="1">
    <source>
        <dbReference type="EMBL" id="KIM61006.1"/>
    </source>
</evidence>
<proteinExistence type="predicted"/>
<dbReference type="HOGENOM" id="CLU_1696538_0_0_1"/>
<dbReference type="Proteomes" id="UP000053989">
    <property type="component" value="Unassembled WGS sequence"/>
</dbReference>
<gene>
    <name evidence="1" type="ORF">SCLCIDRAFT_919429</name>
</gene>